<sequence>MVLSRVVEDDDDGKYLCLEESTVDASTGGTARVPWGWTRVTDRLPISPPDWHRVELDPRTQIARYLDGDGQVIEAGKHGTKTTPPPTTTPIEPPARTGRWAGAGDHQLGGRHRRHGDRRAQSQRRPGRQDRPRRHRP</sequence>
<evidence type="ECO:0000256" key="1">
    <source>
        <dbReference type="SAM" id="MobiDB-lite"/>
    </source>
</evidence>
<dbReference type="AlphaFoldDB" id="A0A5D0NPI2"/>
<dbReference type="Proteomes" id="UP000323380">
    <property type="component" value="Unassembled WGS sequence"/>
</dbReference>
<accession>A0A5D0NPI2</accession>
<feature type="compositionally biased region" description="Pro residues" evidence="1">
    <location>
        <begin position="83"/>
        <end position="93"/>
    </location>
</feature>
<dbReference type="RefSeq" id="WP_148344306.1">
    <property type="nucleotide sequence ID" value="NZ_VSFG01000002.1"/>
</dbReference>
<keyword evidence="3" id="KW-1185">Reference proteome</keyword>
<protein>
    <submittedName>
        <fullName evidence="2">Putative ATP-grasp-modified RiPP</fullName>
    </submittedName>
</protein>
<dbReference type="InterPro" id="IPR026496">
    <property type="entry name" value="GRASP_targ"/>
</dbReference>
<evidence type="ECO:0000313" key="3">
    <source>
        <dbReference type="Proteomes" id="UP000323380"/>
    </source>
</evidence>
<gene>
    <name evidence="2" type="primary">tgmA</name>
    <name evidence="2" type="ORF">FXF69_14435</name>
</gene>
<dbReference type="InterPro" id="IPR025843">
    <property type="entry name" value="Actino_peptide"/>
</dbReference>
<comment type="caution">
    <text evidence="2">The sequence shown here is derived from an EMBL/GenBank/DDBJ whole genome shotgun (WGS) entry which is preliminary data.</text>
</comment>
<proteinExistence type="predicted"/>
<feature type="compositionally biased region" description="Basic residues" evidence="1">
    <location>
        <begin position="109"/>
        <end position="137"/>
    </location>
</feature>
<reference evidence="2 3" key="1">
    <citation type="submission" date="2019-08" db="EMBL/GenBank/DDBJ databases">
        <title>Actinomadura sp. nov. CYP1-5 isolated from mountain soil.</title>
        <authorList>
            <person name="Songsumanus A."/>
            <person name="Kuncharoen N."/>
            <person name="Kudo T."/>
            <person name="Yuki M."/>
            <person name="Igarashi Y."/>
            <person name="Tanasupawat S."/>
        </authorList>
    </citation>
    <scope>NUCLEOTIDE SEQUENCE [LARGE SCALE GENOMIC DNA]</scope>
    <source>
        <strain evidence="2 3">JCM 14158</strain>
    </source>
</reference>
<dbReference type="EMBL" id="VSFG01000002">
    <property type="protein sequence ID" value="TYB46446.1"/>
    <property type="molecule type" value="Genomic_DNA"/>
</dbReference>
<name>A0A5D0NPI2_9ACTN</name>
<organism evidence="2 3">
    <name type="scientific">Actinomadura chibensis</name>
    <dbReference type="NCBI Taxonomy" id="392828"/>
    <lineage>
        <taxon>Bacteria</taxon>
        <taxon>Bacillati</taxon>
        <taxon>Actinomycetota</taxon>
        <taxon>Actinomycetes</taxon>
        <taxon>Streptosporangiales</taxon>
        <taxon>Thermomonosporaceae</taxon>
        <taxon>Actinomadura</taxon>
    </lineage>
</organism>
<dbReference type="Pfam" id="PF14408">
    <property type="entry name" value="Actino_peptide"/>
    <property type="match status" value="1"/>
</dbReference>
<dbReference type="NCBIfam" id="TIGR04186">
    <property type="entry name" value="GRASP_targ"/>
    <property type="match status" value="1"/>
</dbReference>
<evidence type="ECO:0000313" key="2">
    <source>
        <dbReference type="EMBL" id="TYB46446.1"/>
    </source>
</evidence>
<feature type="region of interest" description="Disordered" evidence="1">
    <location>
        <begin position="69"/>
        <end position="137"/>
    </location>
</feature>